<feature type="binding site" evidence="8">
    <location>
        <position position="366"/>
    </location>
    <ligand>
        <name>Zn(2+)</name>
        <dbReference type="ChEBI" id="CHEBI:29105"/>
        <label>2</label>
        <note>catalytic</note>
    </ligand>
</feature>
<reference evidence="9 10" key="1">
    <citation type="submission" date="2020-01" db="EMBL/GenBank/DDBJ databases">
        <title>Genomes assembled from Gulf of Kutch pelagic sediment metagenomes.</title>
        <authorList>
            <person name="Chandrashekar M."/>
            <person name="Mahajan M.S."/>
            <person name="Dave K.J."/>
            <person name="Vatsa P."/>
            <person name="Nathani N.M."/>
        </authorList>
    </citation>
    <scope>NUCLEOTIDE SEQUENCE [LARGE SCALE GENOMIC DNA]</scope>
    <source>
        <strain evidence="9">KS3-K002</strain>
    </source>
</reference>
<keyword evidence="2" id="KW-1015">Disulfide bond</keyword>
<gene>
    <name evidence="9" type="ORF">GWO12_12380</name>
</gene>
<accession>A0AAE4Z8Q6</accession>
<keyword evidence="6" id="KW-0479">Metal-binding</keyword>
<feature type="binding site" evidence="5">
    <location>
        <position position="215"/>
    </location>
    <ligand>
        <name>chloride</name>
        <dbReference type="ChEBI" id="CHEBI:17996"/>
        <label>1</label>
    </ligand>
</feature>
<sequence length="598" mass="68455">MNRIAAVVGLLAVCLNPSCDAFRTNLSHEVEDYLARYADRMQELYYEAQKAEWESNTHIVEGDTTNAARTRRANEALAAFVGSVENIERIRGFLDKRGRLTPLQVRQLEAMLYTAANAPGVVPELVSERIAAKTEQVEQLYGFEYKLNGQPITPNEIDARLRQSDDLAERLAVWRASKEVGPVLKPGLVELRRLRNETVRALGYSDFFAYQVSEYGMSSDEMLALTDRLIEQLRPLYRELHTWARYTLAERYGQPVPDMLPAHWLPNRWGQDWTALVRVEGLDLDAALADRSSQWIVEQGEEFYTSLGFEPLPGSFWELSSLYPLPPDAGYKKNTHASAWHMDLDDDVRSLMSVEPNAYWWETTLHELGHIYYYISYSRPEVPLVLREGANRAYHEGIGSLIGLASMQRGFLIGQELADPAAEVDEIRQLLQEALNYAVFIPFSAGVMTRFEHALYAEDLPPDSLNAKWWQLVRDYQGVAPPTPRGEEHADPLTKTHINDDPAQYYDYALANALLFQLHDHIAREILEQDPHDTNYWGSRETGDFLRALMEPGASRPWREVLRETTGRELDARAMVEYFQPLYDWLLEQNAGRTPTLR</sequence>
<dbReference type="PANTHER" id="PTHR10514">
    <property type="entry name" value="ANGIOTENSIN-CONVERTING ENZYME"/>
    <property type="match status" value="1"/>
</dbReference>
<dbReference type="Gene3D" id="1.10.1370.30">
    <property type="match status" value="1"/>
</dbReference>
<evidence type="ECO:0000256" key="2">
    <source>
        <dbReference type="ARBA" id="ARBA00023157"/>
    </source>
</evidence>
<name>A0AAE4Z8Q6_9BACT</name>
<dbReference type="Pfam" id="PF01401">
    <property type="entry name" value="Peptidase_M2"/>
    <property type="match status" value="1"/>
</dbReference>
<dbReference type="CDD" id="cd06461">
    <property type="entry name" value="M2_ACE"/>
    <property type="match status" value="1"/>
</dbReference>
<feature type="binding site" evidence="6">
    <location>
        <position position="370"/>
    </location>
    <ligand>
        <name>Zn(2+)</name>
        <dbReference type="ChEBI" id="CHEBI:29105"/>
        <label>1</label>
        <note>catalytic</note>
    </ligand>
</feature>
<feature type="binding site" evidence="6">
    <location>
        <position position="396"/>
    </location>
    <ligand>
        <name>Zn(2+)</name>
        <dbReference type="ChEBI" id="CHEBI:29105"/>
        <label>1</label>
        <note>catalytic</note>
    </ligand>
</feature>
<dbReference type="PRINTS" id="PR00791">
    <property type="entry name" value="PEPDIPTASEA"/>
</dbReference>
<feature type="binding site" evidence="6">
    <location>
        <position position="366"/>
    </location>
    <ligand>
        <name>Zn(2+)</name>
        <dbReference type="ChEBI" id="CHEBI:29105"/>
        <label>1</label>
        <note>catalytic</note>
    </ligand>
</feature>
<keyword evidence="3" id="KW-0325">Glycoprotein</keyword>
<feature type="active site" description="Proton acceptor 2" evidence="7">
    <location>
        <position position="367"/>
    </location>
</feature>
<dbReference type="GO" id="GO:0008241">
    <property type="term" value="F:peptidyl-dipeptidase activity"/>
    <property type="evidence" value="ECO:0007669"/>
    <property type="project" value="InterPro"/>
</dbReference>
<keyword evidence="6" id="KW-0862">Zinc</keyword>
<evidence type="ECO:0000256" key="3">
    <source>
        <dbReference type="ARBA" id="ARBA00023180"/>
    </source>
</evidence>
<evidence type="ECO:0000256" key="6">
    <source>
        <dbReference type="PIRSR" id="PIRSR601548-3"/>
    </source>
</evidence>
<feature type="active site" description="Proton donor 1" evidence="4">
    <location>
        <position position="497"/>
    </location>
</feature>
<dbReference type="SUPFAM" id="SSF55486">
    <property type="entry name" value="Metalloproteases ('zincins'), catalytic domain"/>
    <property type="match status" value="1"/>
</dbReference>
<proteinExistence type="predicted"/>
<evidence type="ECO:0000256" key="8">
    <source>
        <dbReference type="PIRSR" id="PIRSR601548-8"/>
    </source>
</evidence>
<evidence type="ECO:0000256" key="1">
    <source>
        <dbReference type="ARBA" id="ARBA00022729"/>
    </source>
</evidence>
<dbReference type="AlphaFoldDB" id="A0AAE4Z8Q6"/>
<dbReference type="GO" id="GO:0008237">
    <property type="term" value="F:metallopeptidase activity"/>
    <property type="evidence" value="ECO:0007669"/>
    <property type="project" value="InterPro"/>
</dbReference>
<feature type="binding site" evidence="8">
    <location>
        <position position="370"/>
    </location>
    <ligand>
        <name>Zn(2+)</name>
        <dbReference type="ChEBI" id="CHEBI:29105"/>
        <label>2</label>
        <note>catalytic</note>
    </ligand>
</feature>
<evidence type="ECO:0000256" key="4">
    <source>
        <dbReference type="PIRSR" id="PIRSR601548-1"/>
    </source>
</evidence>
<dbReference type="EMBL" id="JAACAK010000099">
    <property type="protein sequence ID" value="NIR75890.1"/>
    <property type="molecule type" value="Genomic_DNA"/>
</dbReference>
<feature type="active site" description="Proton donor 2" evidence="7">
    <location>
        <position position="497"/>
    </location>
</feature>
<feature type="binding site" evidence="8">
    <location>
        <position position="396"/>
    </location>
    <ligand>
        <name>Zn(2+)</name>
        <dbReference type="ChEBI" id="CHEBI:29105"/>
        <label>2</label>
        <note>catalytic</note>
    </ligand>
</feature>
<evidence type="ECO:0000313" key="9">
    <source>
        <dbReference type="EMBL" id="NIR75890.1"/>
    </source>
</evidence>
<dbReference type="PROSITE" id="PS52011">
    <property type="entry name" value="PEPTIDASE_M2"/>
    <property type="match status" value="1"/>
</dbReference>
<feature type="active site" description="Proton acceptor 1" evidence="4">
    <location>
        <position position="367"/>
    </location>
</feature>
<dbReference type="PANTHER" id="PTHR10514:SF27">
    <property type="entry name" value="ANGIOTENSIN-CONVERTING ENZYME"/>
    <property type="match status" value="1"/>
</dbReference>
<protein>
    <submittedName>
        <fullName evidence="9">M2 family metallopeptidase</fullName>
    </submittedName>
</protein>
<dbReference type="Proteomes" id="UP000702544">
    <property type="component" value="Unassembled WGS sequence"/>
</dbReference>
<evidence type="ECO:0000256" key="7">
    <source>
        <dbReference type="PIRSR" id="PIRSR601548-6"/>
    </source>
</evidence>
<dbReference type="InterPro" id="IPR001548">
    <property type="entry name" value="Peptidase_M2"/>
</dbReference>
<evidence type="ECO:0000313" key="10">
    <source>
        <dbReference type="Proteomes" id="UP000702544"/>
    </source>
</evidence>
<dbReference type="GO" id="GO:0006508">
    <property type="term" value="P:proteolysis"/>
    <property type="evidence" value="ECO:0007669"/>
    <property type="project" value="InterPro"/>
</dbReference>
<dbReference type="GO" id="GO:0016020">
    <property type="term" value="C:membrane"/>
    <property type="evidence" value="ECO:0007669"/>
    <property type="project" value="InterPro"/>
</dbReference>
<comment type="caution">
    <text evidence="9">The sequence shown here is derived from an EMBL/GenBank/DDBJ whole genome shotgun (WGS) entry which is preliminary data.</text>
</comment>
<organism evidence="9 10">
    <name type="scientific">Candidatus Kutchimonas denitrificans</name>
    <dbReference type="NCBI Taxonomy" id="3056748"/>
    <lineage>
        <taxon>Bacteria</taxon>
        <taxon>Pseudomonadati</taxon>
        <taxon>Gemmatimonadota</taxon>
        <taxon>Gemmatimonadia</taxon>
        <taxon>Candidatus Palauibacterales</taxon>
        <taxon>Candidatus Palauibacteraceae</taxon>
        <taxon>Candidatus Kutchimonas</taxon>
    </lineage>
</organism>
<evidence type="ECO:0000256" key="5">
    <source>
        <dbReference type="PIRSR" id="PIRSR601548-2"/>
    </source>
</evidence>
<keyword evidence="1" id="KW-0732">Signal</keyword>